<dbReference type="InterPro" id="IPR009057">
    <property type="entry name" value="Homeodomain-like_sf"/>
</dbReference>
<evidence type="ECO:0000313" key="6">
    <source>
        <dbReference type="EMBL" id="MFC4821596.1"/>
    </source>
</evidence>
<evidence type="ECO:0000256" key="2">
    <source>
        <dbReference type="ARBA" id="ARBA00023125"/>
    </source>
</evidence>
<dbReference type="EMBL" id="JBHSHD010000010">
    <property type="protein sequence ID" value="MFC4821596.1"/>
    <property type="molecule type" value="Genomic_DNA"/>
</dbReference>
<feature type="DNA-binding region" description="H-T-H motif" evidence="4">
    <location>
        <begin position="36"/>
        <end position="55"/>
    </location>
</feature>
<evidence type="ECO:0000256" key="3">
    <source>
        <dbReference type="ARBA" id="ARBA00023163"/>
    </source>
</evidence>
<dbReference type="InterPro" id="IPR001647">
    <property type="entry name" value="HTH_TetR"/>
</dbReference>
<dbReference type="InterPro" id="IPR050109">
    <property type="entry name" value="HTH-type_TetR-like_transc_reg"/>
</dbReference>
<keyword evidence="1" id="KW-0805">Transcription regulation</keyword>
<dbReference type="Gene3D" id="1.10.357.10">
    <property type="entry name" value="Tetracycline Repressor, domain 2"/>
    <property type="match status" value="1"/>
</dbReference>
<feature type="domain" description="HTH tetR-type" evidence="5">
    <location>
        <begin position="13"/>
        <end position="73"/>
    </location>
</feature>
<proteinExistence type="predicted"/>
<accession>A0ABV9QXU0</accession>
<keyword evidence="3" id="KW-0804">Transcription</keyword>
<dbReference type="PROSITE" id="PS50977">
    <property type="entry name" value="HTH_TETR_2"/>
    <property type="match status" value="1"/>
</dbReference>
<gene>
    <name evidence="6" type="ORF">ACFO6Q_14775</name>
</gene>
<sequence>MATNAHDLDPRRRRTREALLSAFVSLALRRRYHEIRIDDLLEASGVGRSTFYEHFAGKDALLVASMGDALALLAGVPIGRSTPPQLAMLLDHFWHNRAMAPGIFQGAAHRVVRNALVLRVEEALKHGAGGSVRLPRRLAAHTLADGLLSPIVAWLAGEAPCRAGDFAAALHDASRATFASLQIAGPA</sequence>
<evidence type="ECO:0000259" key="5">
    <source>
        <dbReference type="PROSITE" id="PS50977"/>
    </source>
</evidence>
<dbReference type="RefSeq" id="WP_380021871.1">
    <property type="nucleotide sequence ID" value="NZ_JBHSHD010000010.1"/>
</dbReference>
<dbReference type="Pfam" id="PF00440">
    <property type="entry name" value="TetR_N"/>
    <property type="match status" value="1"/>
</dbReference>
<reference evidence="7" key="1">
    <citation type="journal article" date="2019" name="Int. J. Syst. Evol. Microbiol.">
        <title>The Global Catalogue of Microorganisms (GCM) 10K type strain sequencing project: providing services to taxonomists for standard genome sequencing and annotation.</title>
        <authorList>
            <consortium name="The Broad Institute Genomics Platform"/>
            <consortium name="The Broad Institute Genome Sequencing Center for Infectious Disease"/>
            <person name="Wu L."/>
            <person name="Ma J."/>
        </authorList>
    </citation>
    <scope>NUCLEOTIDE SEQUENCE [LARGE SCALE GENOMIC DNA]</scope>
    <source>
        <strain evidence="7">CCUG 30340</strain>
    </source>
</reference>
<keyword evidence="2 4" id="KW-0238">DNA-binding</keyword>
<organism evidence="6 7">
    <name type="scientific">Dokdonella ginsengisoli</name>
    <dbReference type="NCBI Taxonomy" id="363846"/>
    <lineage>
        <taxon>Bacteria</taxon>
        <taxon>Pseudomonadati</taxon>
        <taxon>Pseudomonadota</taxon>
        <taxon>Gammaproteobacteria</taxon>
        <taxon>Lysobacterales</taxon>
        <taxon>Rhodanobacteraceae</taxon>
        <taxon>Dokdonella</taxon>
    </lineage>
</organism>
<dbReference type="SUPFAM" id="SSF46689">
    <property type="entry name" value="Homeodomain-like"/>
    <property type="match status" value="1"/>
</dbReference>
<dbReference type="Proteomes" id="UP001595886">
    <property type="component" value="Unassembled WGS sequence"/>
</dbReference>
<dbReference type="PANTHER" id="PTHR30055:SF238">
    <property type="entry name" value="MYCOFACTOCIN BIOSYNTHESIS TRANSCRIPTIONAL REGULATOR MFTR-RELATED"/>
    <property type="match status" value="1"/>
</dbReference>
<comment type="caution">
    <text evidence="6">The sequence shown here is derived from an EMBL/GenBank/DDBJ whole genome shotgun (WGS) entry which is preliminary data.</text>
</comment>
<keyword evidence="7" id="KW-1185">Reference proteome</keyword>
<evidence type="ECO:0000313" key="7">
    <source>
        <dbReference type="Proteomes" id="UP001595886"/>
    </source>
</evidence>
<protein>
    <submittedName>
        <fullName evidence="6">TetR/AcrR family transcriptional regulator</fullName>
    </submittedName>
</protein>
<evidence type="ECO:0000256" key="4">
    <source>
        <dbReference type="PROSITE-ProRule" id="PRU00335"/>
    </source>
</evidence>
<name>A0ABV9QXU0_9GAMM</name>
<evidence type="ECO:0000256" key="1">
    <source>
        <dbReference type="ARBA" id="ARBA00023015"/>
    </source>
</evidence>
<dbReference type="PANTHER" id="PTHR30055">
    <property type="entry name" value="HTH-TYPE TRANSCRIPTIONAL REGULATOR RUTR"/>
    <property type="match status" value="1"/>
</dbReference>